<evidence type="ECO:0000259" key="12">
    <source>
        <dbReference type="Pfam" id="PF07730"/>
    </source>
</evidence>
<organism evidence="13 14">
    <name type="scientific">Actinopolyspora biskrensis</name>
    <dbReference type="NCBI Taxonomy" id="1470178"/>
    <lineage>
        <taxon>Bacteria</taxon>
        <taxon>Bacillati</taxon>
        <taxon>Actinomycetota</taxon>
        <taxon>Actinomycetes</taxon>
        <taxon>Actinopolysporales</taxon>
        <taxon>Actinopolysporaceae</taxon>
        <taxon>Actinopolyspora</taxon>
    </lineage>
</organism>
<dbReference type="Pfam" id="PF07730">
    <property type="entry name" value="HisKA_3"/>
    <property type="match status" value="1"/>
</dbReference>
<gene>
    <name evidence="13" type="ORF">FHR84_000703</name>
</gene>
<feature type="compositionally biased region" description="Basic and acidic residues" evidence="9">
    <location>
        <begin position="351"/>
        <end position="367"/>
    </location>
</feature>
<dbReference type="InterPro" id="IPR036890">
    <property type="entry name" value="HATPase_C_sf"/>
</dbReference>
<dbReference type="Proteomes" id="UP000548304">
    <property type="component" value="Unassembled WGS sequence"/>
</dbReference>
<keyword evidence="6 13" id="KW-0418">Kinase</keyword>
<reference evidence="13 14" key="1">
    <citation type="submission" date="2020-07" db="EMBL/GenBank/DDBJ databases">
        <title>Genomic Encyclopedia of Type Strains, Phase III (KMG-III): the genomes of soil and plant-associated and newly described type strains.</title>
        <authorList>
            <person name="Whitman W."/>
        </authorList>
    </citation>
    <scope>NUCLEOTIDE SEQUENCE [LARGE SCALE GENOMIC DNA]</scope>
    <source>
        <strain evidence="13 14">CECT 8576</strain>
    </source>
</reference>
<proteinExistence type="predicted"/>
<keyword evidence="5" id="KW-0547">Nucleotide-binding</keyword>
<dbReference type="GO" id="GO:0016020">
    <property type="term" value="C:membrane"/>
    <property type="evidence" value="ECO:0007669"/>
    <property type="project" value="InterPro"/>
</dbReference>
<dbReference type="CDD" id="cd16917">
    <property type="entry name" value="HATPase_UhpB-NarQ-NarX-like"/>
    <property type="match status" value="1"/>
</dbReference>
<dbReference type="InterPro" id="IPR050482">
    <property type="entry name" value="Sensor_HK_TwoCompSys"/>
</dbReference>
<keyword evidence="10" id="KW-0472">Membrane</keyword>
<dbReference type="Pfam" id="PF02518">
    <property type="entry name" value="HATPase_c"/>
    <property type="match status" value="1"/>
</dbReference>
<evidence type="ECO:0000256" key="1">
    <source>
        <dbReference type="ARBA" id="ARBA00000085"/>
    </source>
</evidence>
<keyword evidence="14" id="KW-1185">Reference proteome</keyword>
<dbReference type="Gene3D" id="3.30.565.10">
    <property type="entry name" value="Histidine kinase-like ATPase, C-terminal domain"/>
    <property type="match status" value="1"/>
</dbReference>
<feature type="transmembrane region" description="Helical" evidence="10">
    <location>
        <begin position="140"/>
        <end position="158"/>
    </location>
</feature>
<evidence type="ECO:0000256" key="8">
    <source>
        <dbReference type="ARBA" id="ARBA00023012"/>
    </source>
</evidence>
<feature type="domain" description="Histidine kinase/HSP90-like ATPase" evidence="11">
    <location>
        <begin position="300"/>
        <end position="399"/>
    </location>
</feature>
<feature type="transmembrane region" description="Helical" evidence="10">
    <location>
        <begin position="20"/>
        <end position="40"/>
    </location>
</feature>
<feature type="transmembrane region" description="Helical" evidence="10">
    <location>
        <begin position="47"/>
        <end position="64"/>
    </location>
</feature>
<accession>A0A852YUY8</accession>
<dbReference type="Gene3D" id="1.20.5.1930">
    <property type="match status" value="1"/>
</dbReference>
<comment type="caution">
    <text evidence="13">The sequence shown here is derived from an EMBL/GenBank/DDBJ whole genome shotgun (WGS) entry which is preliminary data.</text>
</comment>
<protein>
    <recommendedName>
        <fullName evidence="2">histidine kinase</fullName>
        <ecNumber evidence="2">2.7.13.3</ecNumber>
    </recommendedName>
</protein>
<dbReference type="SUPFAM" id="SSF55874">
    <property type="entry name" value="ATPase domain of HSP90 chaperone/DNA topoisomerase II/histidine kinase"/>
    <property type="match status" value="1"/>
</dbReference>
<feature type="compositionally biased region" description="Low complexity" evidence="9">
    <location>
        <begin position="340"/>
        <end position="349"/>
    </location>
</feature>
<feature type="region of interest" description="Disordered" evidence="9">
    <location>
        <begin position="381"/>
        <end position="405"/>
    </location>
</feature>
<feature type="region of interest" description="Disordered" evidence="9">
    <location>
        <begin position="338"/>
        <end position="367"/>
    </location>
</feature>
<evidence type="ECO:0000256" key="9">
    <source>
        <dbReference type="SAM" id="MobiDB-lite"/>
    </source>
</evidence>
<name>A0A852YUY8_9ACTN</name>
<evidence type="ECO:0000256" key="6">
    <source>
        <dbReference type="ARBA" id="ARBA00022777"/>
    </source>
</evidence>
<evidence type="ECO:0000313" key="14">
    <source>
        <dbReference type="Proteomes" id="UP000548304"/>
    </source>
</evidence>
<sequence>MTTDARPARTSRFMDHYSRSWWIAELLSTVLLAWPLFAVLRQGPPPWISTALVTSLLCWVTFVGAERYSPRLATTALAVCSVLASATAGTVQGVAIIIAAVSLGILASHPTPGPRIITGVCALDMTLVSASVLISEMSPAVLLSAIPVMLVLVLLGLSRRQYQIHAQRTAQLLEELRQAQHAQARAAALDERARIAREMHDVLAHSLGGLGVQLEVAEALLSEKEDPATALQHVRRSRRLAADGLAEARSAVAALRRDVPSLPEALDELADNHRRDQGADVSVRTTGTGRSLPSATTVALLDTAREALTNAAKHAPGAAIAITLEYDASSIRLRVRDAGAPDSADSPAAPDDDRANGRADRDDGFGLTGMRERLALVDGRLTAGPDDAGGWSVTADAPVTEGSCR</sequence>
<dbReference type="PANTHER" id="PTHR24421:SF10">
    <property type="entry name" value="NITRATE_NITRITE SENSOR PROTEIN NARQ"/>
    <property type="match status" value="1"/>
</dbReference>
<evidence type="ECO:0000256" key="2">
    <source>
        <dbReference type="ARBA" id="ARBA00012438"/>
    </source>
</evidence>
<dbReference type="RefSeq" id="WP_179533932.1">
    <property type="nucleotide sequence ID" value="NZ_JACBYW010000001.1"/>
</dbReference>
<evidence type="ECO:0000259" key="11">
    <source>
        <dbReference type="Pfam" id="PF02518"/>
    </source>
</evidence>
<evidence type="ECO:0000256" key="4">
    <source>
        <dbReference type="ARBA" id="ARBA00022679"/>
    </source>
</evidence>
<dbReference type="PANTHER" id="PTHR24421">
    <property type="entry name" value="NITRATE/NITRITE SENSOR PROTEIN NARX-RELATED"/>
    <property type="match status" value="1"/>
</dbReference>
<dbReference type="EC" id="2.7.13.3" evidence="2"/>
<evidence type="ECO:0000256" key="10">
    <source>
        <dbReference type="SAM" id="Phobius"/>
    </source>
</evidence>
<dbReference type="GO" id="GO:0046983">
    <property type="term" value="F:protein dimerization activity"/>
    <property type="evidence" value="ECO:0007669"/>
    <property type="project" value="InterPro"/>
</dbReference>
<keyword evidence="10" id="KW-0812">Transmembrane</keyword>
<keyword evidence="8" id="KW-0902">Two-component regulatory system</keyword>
<feature type="transmembrane region" description="Helical" evidence="10">
    <location>
        <begin position="76"/>
        <end position="104"/>
    </location>
</feature>
<keyword evidence="7" id="KW-0067">ATP-binding</keyword>
<dbReference type="GO" id="GO:0000155">
    <property type="term" value="F:phosphorelay sensor kinase activity"/>
    <property type="evidence" value="ECO:0007669"/>
    <property type="project" value="InterPro"/>
</dbReference>
<evidence type="ECO:0000256" key="5">
    <source>
        <dbReference type="ARBA" id="ARBA00022741"/>
    </source>
</evidence>
<comment type="catalytic activity">
    <reaction evidence="1">
        <text>ATP + protein L-histidine = ADP + protein N-phospho-L-histidine.</text>
        <dbReference type="EC" id="2.7.13.3"/>
    </reaction>
</comment>
<keyword evidence="3" id="KW-0597">Phosphoprotein</keyword>
<dbReference type="EMBL" id="JACBYW010000001">
    <property type="protein sequence ID" value="NYH77389.1"/>
    <property type="molecule type" value="Genomic_DNA"/>
</dbReference>
<evidence type="ECO:0000256" key="3">
    <source>
        <dbReference type="ARBA" id="ARBA00022553"/>
    </source>
</evidence>
<feature type="domain" description="Signal transduction histidine kinase subgroup 3 dimerisation and phosphoacceptor" evidence="12">
    <location>
        <begin position="191"/>
        <end position="258"/>
    </location>
</feature>
<dbReference type="InterPro" id="IPR011712">
    <property type="entry name" value="Sig_transdc_His_kin_sub3_dim/P"/>
</dbReference>
<dbReference type="InterPro" id="IPR003594">
    <property type="entry name" value="HATPase_dom"/>
</dbReference>
<keyword evidence="10" id="KW-1133">Transmembrane helix</keyword>
<keyword evidence="4" id="KW-0808">Transferase</keyword>
<dbReference type="GO" id="GO:0005524">
    <property type="term" value="F:ATP binding"/>
    <property type="evidence" value="ECO:0007669"/>
    <property type="project" value="UniProtKB-KW"/>
</dbReference>
<evidence type="ECO:0000256" key="7">
    <source>
        <dbReference type="ARBA" id="ARBA00022840"/>
    </source>
</evidence>
<dbReference type="AlphaFoldDB" id="A0A852YUY8"/>
<evidence type="ECO:0000313" key="13">
    <source>
        <dbReference type="EMBL" id="NYH77389.1"/>
    </source>
</evidence>